<sequence length="381" mass="45160">MNIVNKKLANIPCFLKRWLHSNNKFTTRHVSNRRNIEPYLSEMKKKGYSVNVLSLVISNNNLCYCLLKNKIIKKIGLINIKKDFHSNEKQGPPATTRKGKNNFEKDVLKYSYDREANPLNFNIREILTILNFIKLYSNSEKQGVSEKTSRKKNTSEDFSTQGEENDEHDMKHNEQAKQEDNHLNNKDHVKEPVQHLWNIPSNETEAGKDEWIIGIEKVNDKYEKNKMKEKILSVIVYFLSSIFECKILFFCPKEARKYFSTKCNYSLNSREETYKYIKDKVKNFPSVNKNDNNINCLFSDSYVVAFYTYRHYMHELVKNNPTVFTYLETEVRRNKSFNNILQALKKMENEQCTLDFKDLLKDRIARIVEKESYKLVDKYLL</sequence>
<dbReference type="OMA" id="NTEQWVI"/>
<dbReference type="Proteomes" id="UP000195521">
    <property type="component" value="Unassembled WGS sequence"/>
</dbReference>
<dbReference type="OrthoDB" id="372002at2759"/>
<keyword evidence="3" id="KW-1185">Reference proteome</keyword>
<reference evidence="3" key="1">
    <citation type="submission" date="2017-04" db="EMBL/GenBank/DDBJ databases">
        <title>Plasmodium gonderi genome.</title>
        <authorList>
            <person name="Arisue N."/>
            <person name="Honma H."/>
            <person name="Kawai S."/>
            <person name="Tougan T."/>
            <person name="Tanabe K."/>
            <person name="Horii T."/>
        </authorList>
    </citation>
    <scope>NUCLEOTIDE SEQUENCE [LARGE SCALE GENOMIC DNA]</scope>
    <source>
        <strain evidence="3">ATCC 30045</strain>
    </source>
</reference>
<comment type="caution">
    <text evidence="2">The sequence shown here is derived from an EMBL/GenBank/DDBJ whole genome shotgun (WGS) entry which is preliminary data.</text>
</comment>
<dbReference type="EMBL" id="BDQF01000013">
    <property type="protein sequence ID" value="GAW82233.1"/>
    <property type="molecule type" value="Genomic_DNA"/>
</dbReference>
<gene>
    <name evidence="2" type="ORF">PGO_122300</name>
</gene>
<protein>
    <submittedName>
        <fullName evidence="2">Uncharacterized protein</fullName>
    </submittedName>
</protein>
<proteinExistence type="predicted"/>
<organism evidence="2 3">
    <name type="scientific">Plasmodium gonderi</name>
    <dbReference type="NCBI Taxonomy" id="77519"/>
    <lineage>
        <taxon>Eukaryota</taxon>
        <taxon>Sar</taxon>
        <taxon>Alveolata</taxon>
        <taxon>Apicomplexa</taxon>
        <taxon>Aconoidasida</taxon>
        <taxon>Haemosporida</taxon>
        <taxon>Plasmodiidae</taxon>
        <taxon>Plasmodium</taxon>
        <taxon>Plasmodium (Plasmodium)</taxon>
    </lineage>
</organism>
<name>A0A1Y1JPA1_PLAGO</name>
<feature type="compositionally biased region" description="Basic and acidic residues" evidence="1">
    <location>
        <begin position="168"/>
        <end position="184"/>
    </location>
</feature>
<evidence type="ECO:0000313" key="2">
    <source>
        <dbReference type="EMBL" id="GAW82233.1"/>
    </source>
</evidence>
<dbReference type="RefSeq" id="XP_028544822.1">
    <property type="nucleotide sequence ID" value="XM_028689021.1"/>
</dbReference>
<dbReference type="AlphaFoldDB" id="A0A1Y1JPA1"/>
<feature type="region of interest" description="Disordered" evidence="1">
    <location>
        <begin position="143"/>
        <end position="184"/>
    </location>
</feature>
<dbReference type="GeneID" id="39748970"/>
<evidence type="ECO:0000256" key="1">
    <source>
        <dbReference type="SAM" id="MobiDB-lite"/>
    </source>
</evidence>
<evidence type="ECO:0000313" key="3">
    <source>
        <dbReference type="Proteomes" id="UP000195521"/>
    </source>
</evidence>
<accession>A0A1Y1JPA1</accession>